<evidence type="ECO:0000313" key="3">
    <source>
        <dbReference type="EMBL" id="KLK92593.1"/>
    </source>
</evidence>
<dbReference type="InterPro" id="IPR005182">
    <property type="entry name" value="YdbS-like_PH"/>
</dbReference>
<dbReference type="STRING" id="1225564.AA309_12860"/>
<feature type="transmembrane region" description="Helical" evidence="1">
    <location>
        <begin position="22"/>
        <end position="44"/>
    </location>
</feature>
<sequence>MSYVQQVLQPGETLRFQTHLHWLIYLYAIVALVIALALLISYYADPSMNVLLLYGGILFGIVAVVLAIPAWLKRLGTEIAVTDRRIIAKRGLVQRHTTEVNLDKVESVDVDQSIPGRLFGYGSITVRGTGEGIATLDNIAHPLEFRNKVMVR</sequence>
<dbReference type="EMBL" id="LCYG01000032">
    <property type="protein sequence ID" value="KLK92593.1"/>
    <property type="molecule type" value="Genomic_DNA"/>
</dbReference>
<keyword evidence="1" id="KW-0812">Transmembrane</keyword>
<dbReference type="PANTHER" id="PTHR37938:SF1">
    <property type="entry name" value="BLL0215 PROTEIN"/>
    <property type="match status" value="1"/>
</dbReference>
<protein>
    <recommendedName>
        <fullName evidence="2">YdbS-like PH domain-containing protein</fullName>
    </recommendedName>
</protein>
<dbReference type="AlphaFoldDB" id="A0A0H1RBL0"/>
<organism evidence="3 4">
    <name type="scientific">Microvirga vignae</name>
    <dbReference type="NCBI Taxonomy" id="1225564"/>
    <lineage>
        <taxon>Bacteria</taxon>
        <taxon>Pseudomonadati</taxon>
        <taxon>Pseudomonadota</taxon>
        <taxon>Alphaproteobacteria</taxon>
        <taxon>Hyphomicrobiales</taxon>
        <taxon>Methylobacteriaceae</taxon>
        <taxon>Microvirga</taxon>
    </lineage>
</organism>
<accession>A0A0H1RBL0</accession>
<keyword evidence="1" id="KW-1133">Transmembrane helix</keyword>
<dbReference type="Proteomes" id="UP000035489">
    <property type="component" value="Unassembled WGS sequence"/>
</dbReference>
<evidence type="ECO:0000313" key="4">
    <source>
        <dbReference type="Proteomes" id="UP000035489"/>
    </source>
</evidence>
<feature type="domain" description="YdbS-like PH" evidence="2">
    <location>
        <begin position="77"/>
        <end position="148"/>
    </location>
</feature>
<keyword evidence="4" id="KW-1185">Reference proteome</keyword>
<evidence type="ECO:0000259" key="2">
    <source>
        <dbReference type="Pfam" id="PF03703"/>
    </source>
</evidence>
<evidence type="ECO:0000256" key="1">
    <source>
        <dbReference type="SAM" id="Phobius"/>
    </source>
</evidence>
<proteinExistence type="predicted"/>
<name>A0A0H1RBL0_9HYPH</name>
<keyword evidence="1" id="KW-0472">Membrane</keyword>
<feature type="transmembrane region" description="Helical" evidence="1">
    <location>
        <begin position="50"/>
        <end position="72"/>
    </location>
</feature>
<reference evidence="3 4" key="1">
    <citation type="submission" date="2015-05" db="EMBL/GenBank/DDBJ databases">
        <title>Draft genome sequence of Microvirga vignae strain BR3299, a novel nitrogen fixing bacteria isolated from Brazil semi-aired region.</title>
        <authorList>
            <person name="Zilli J.E."/>
            <person name="Passos S.R."/>
            <person name="Leite J."/>
            <person name="Baldani J.I."/>
            <person name="Xavier G.R."/>
            <person name="Rumjaneck N.G."/>
            <person name="Simoes-Araujo J.L."/>
        </authorList>
    </citation>
    <scope>NUCLEOTIDE SEQUENCE [LARGE SCALE GENOMIC DNA]</scope>
    <source>
        <strain evidence="3 4">BR3299</strain>
    </source>
</reference>
<gene>
    <name evidence="3" type="ORF">AA309_12860</name>
</gene>
<comment type="caution">
    <text evidence="3">The sequence shown here is derived from an EMBL/GenBank/DDBJ whole genome shotgun (WGS) entry which is preliminary data.</text>
</comment>
<dbReference type="Pfam" id="PF03703">
    <property type="entry name" value="bPH_2"/>
    <property type="match status" value="1"/>
</dbReference>
<dbReference type="OrthoDB" id="7364486at2"/>
<dbReference type="PATRIC" id="fig|1225564.3.peg.3402"/>
<dbReference type="PANTHER" id="PTHR37938">
    <property type="entry name" value="BLL0215 PROTEIN"/>
    <property type="match status" value="1"/>
</dbReference>
<dbReference type="RefSeq" id="WP_047189413.1">
    <property type="nucleotide sequence ID" value="NZ_LCYG01000032.1"/>
</dbReference>